<gene>
    <name evidence="3" type="ORF">V6N12_044727</name>
</gene>
<reference evidence="3 4" key="1">
    <citation type="journal article" date="2024" name="G3 (Bethesda)">
        <title>Genome assembly of Hibiscus sabdariffa L. provides insights into metabolisms of medicinal natural products.</title>
        <authorList>
            <person name="Kim T."/>
        </authorList>
    </citation>
    <scope>NUCLEOTIDE SEQUENCE [LARGE SCALE GENOMIC DNA]</scope>
    <source>
        <strain evidence="3">TK-2024</strain>
        <tissue evidence="3">Old leaves</tissue>
    </source>
</reference>
<comment type="caution">
    <text evidence="3">The sequence shown here is derived from an EMBL/GenBank/DDBJ whole genome shotgun (WGS) entry which is preliminary data.</text>
</comment>
<feature type="transmembrane region" description="Helical" evidence="2">
    <location>
        <begin position="198"/>
        <end position="220"/>
    </location>
</feature>
<name>A0ABR2BBC1_9ROSI</name>
<feature type="compositionally biased region" description="Polar residues" evidence="1">
    <location>
        <begin position="9"/>
        <end position="21"/>
    </location>
</feature>
<organism evidence="3 4">
    <name type="scientific">Hibiscus sabdariffa</name>
    <name type="common">roselle</name>
    <dbReference type="NCBI Taxonomy" id="183260"/>
    <lineage>
        <taxon>Eukaryota</taxon>
        <taxon>Viridiplantae</taxon>
        <taxon>Streptophyta</taxon>
        <taxon>Embryophyta</taxon>
        <taxon>Tracheophyta</taxon>
        <taxon>Spermatophyta</taxon>
        <taxon>Magnoliopsida</taxon>
        <taxon>eudicotyledons</taxon>
        <taxon>Gunneridae</taxon>
        <taxon>Pentapetalae</taxon>
        <taxon>rosids</taxon>
        <taxon>malvids</taxon>
        <taxon>Malvales</taxon>
        <taxon>Malvaceae</taxon>
        <taxon>Malvoideae</taxon>
        <taxon>Hibiscus</taxon>
    </lineage>
</organism>
<evidence type="ECO:0000256" key="2">
    <source>
        <dbReference type="SAM" id="Phobius"/>
    </source>
</evidence>
<proteinExistence type="predicted"/>
<feature type="region of interest" description="Disordered" evidence="1">
    <location>
        <begin position="1"/>
        <end position="21"/>
    </location>
</feature>
<evidence type="ECO:0000313" key="4">
    <source>
        <dbReference type="Proteomes" id="UP001472677"/>
    </source>
</evidence>
<accession>A0ABR2BBC1</accession>
<evidence type="ECO:0000256" key="1">
    <source>
        <dbReference type="SAM" id="MobiDB-lite"/>
    </source>
</evidence>
<dbReference type="EMBL" id="JBBPBM010000144">
    <property type="protein sequence ID" value="KAK8504180.1"/>
    <property type="molecule type" value="Genomic_DNA"/>
</dbReference>
<keyword evidence="4" id="KW-1185">Reference proteome</keyword>
<protein>
    <submittedName>
        <fullName evidence="3">Uncharacterized protein</fullName>
    </submittedName>
</protein>
<keyword evidence="2" id="KW-0812">Transmembrane</keyword>
<keyword evidence="2" id="KW-1133">Transmembrane helix</keyword>
<keyword evidence="2" id="KW-0472">Membrane</keyword>
<sequence length="228" mass="26202">MPLGFYPHQPSNNQGRSSMRNGRTVRRQLPLHLLPHDRPLAFPAPSRPFQDEAAHARFAKFKDKPLMLEQGFVFTPKTQNAFDSGTLVIISSKIRMLLLHSLIFGCHINMANLAYDAIVVRVISRNHHMRKMLLPQPHLLHTKLTLQGGRGSKIQFPIEAATPSTPDKKAKGKGRLYLEKSFQHRPTLFTCPTMRIFLLWYPIDQLLLYLLYMILLDPLLCHGKLRPR</sequence>
<evidence type="ECO:0000313" key="3">
    <source>
        <dbReference type="EMBL" id="KAK8504180.1"/>
    </source>
</evidence>
<dbReference type="Proteomes" id="UP001472677">
    <property type="component" value="Unassembled WGS sequence"/>
</dbReference>